<dbReference type="InterPro" id="IPR050109">
    <property type="entry name" value="HTH-type_TetR-like_transc_reg"/>
</dbReference>
<evidence type="ECO:0000256" key="1">
    <source>
        <dbReference type="ARBA" id="ARBA00023015"/>
    </source>
</evidence>
<evidence type="ECO:0000256" key="4">
    <source>
        <dbReference type="PROSITE-ProRule" id="PRU00335"/>
    </source>
</evidence>
<evidence type="ECO:0000313" key="8">
    <source>
        <dbReference type="Proteomes" id="UP000237846"/>
    </source>
</evidence>
<proteinExistence type="predicted"/>
<dbReference type="GO" id="GO:0003700">
    <property type="term" value="F:DNA-binding transcription factor activity"/>
    <property type="evidence" value="ECO:0007669"/>
    <property type="project" value="TreeGrafter"/>
</dbReference>
<accession>A0A2T0Q6T9</accession>
<dbReference type="PROSITE" id="PS01081">
    <property type="entry name" value="HTH_TETR_1"/>
    <property type="match status" value="1"/>
</dbReference>
<dbReference type="Pfam" id="PF17928">
    <property type="entry name" value="TetR_C_22"/>
    <property type="match status" value="1"/>
</dbReference>
<reference evidence="7 8" key="1">
    <citation type="submission" date="2018-03" db="EMBL/GenBank/DDBJ databases">
        <title>Genomic Encyclopedia of Archaeal and Bacterial Type Strains, Phase II (KMG-II): from individual species to whole genera.</title>
        <authorList>
            <person name="Goeker M."/>
        </authorList>
    </citation>
    <scope>NUCLEOTIDE SEQUENCE [LARGE SCALE GENOMIC DNA]</scope>
    <source>
        <strain evidence="7 8">DSM 45601</strain>
    </source>
</reference>
<dbReference type="AlphaFoldDB" id="A0A2T0Q6T9"/>
<dbReference type="PROSITE" id="PS50977">
    <property type="entry name" value="HTH_TETR_2"/>
    <property type="match status" value="1"/>
</dbReference>
<evidence type="ECO:0000256" key="2">
    <source>
        <dbReference type="ARBA" id="ARBA00023125"/>
    </source>
</evidence>
<comment type="caution">
    <text evidence="7">The sequence shown here is derived from an EMBL/GenBank/DDBJ whole genome shotgun (WGS) entry which is preliminary data.</text>
</comment>
<dbReference type="SUPFAM" id="SSF46689">
    <property type="entry name" value="Homeodomain-like"/>
    <property type="match status" value="1"/>
</dbReference>
<protein>
    <submittedName>
        <fullName evidence="7">TetR family transcriptional regulator</fullName>
    </submittedName>
</protein>
<dbReference type="InterPro" id="IPR041674">
    <property type="entry name" value="TetR_C_22"/>
</dbReference>
<keyword evidence="8" id="KW-1185">Reference proteome</keyword>
<keyword evidence="1" id="KW-0805">Transcription regulation</keyword>
<keyword evidence="3" id="KW-0804">Transcription</keyword>
<dbReference type="RefSeq" id="WP_425428056.1">
    <property type="nucleotide sequence ID" value="NZ_PVZC01000003.1"/>
</dbReference>
<dbReference type="EMBL" id="PVZC01000003">
    <property type="protein sequence ID" value="PRX99453.1"/>
    <property type="molecule type" value="Genomic_DNA"/>
</dbReference>
<organism evidence="7 8">
    <name type="scientific">Allonocardiopsis opalescens</name>
    <dbReference type="NCBI Taxonomy" id="1144618"/>
    <lineage>
        <taxon>Bacteria</taxon>
        <taxon>Bacillati</taxon>
        <taxon>Actinomycetota</taxon>
        <taxon>Actinomycetes</taxon>
        <taxon>Streptosporangiales</taxon>
        <taxon>Allonocardiopsis</taxon>
    </lineage>
</organism>
<dbReference type="InterPro" id="IPR001647">
    <property type="entry name" value="HTH_TetR"/>
</dbReference>
<gene>
    <name evidence="7" type="ORF">CLV72_10349</name>
</gene>
<keyword evidence="2 4" id="KW-0238">DNA-binding</keyword>
<dbReference type="PANTHER" id="PTHR30055:SF151">
    <property type="entry name" value="TRANSCRIPTIONAL REGULATORY PROTEIN"/>
    <property type="match status" value="1"/>
</dbReference>
<dbReference type="Gene3D" id="1.10.357.10">
    <property type="entry name" value="Tetracycline Repressor, domain 2"/>
    <property type="match status" value="1"/>
</dbReference>
<dbReference type="InterPro" id="IPR023772">
    <property type="entry name" value="DNA-bd_HTH_TetR-type_CS"/>
</dbReference>
<name>A0A2T0Q6T9_9ACTN</name>
<feature type="region of interest" description="Disordered" evidence="5">
    <location>
        <begin position="1"/>
        <end position="35"/>
    </location>
</feature>
<dbReference type="InterPro" id="IPR009057">
    <property type="entry name" value="Homeodomain-like_sf"/>
</dbReference>
<feature type="DNA-binding region" description="H-T-H motif" evidence="4">
    <location>
        <begin position="60"/>
        <end position="79"/>
    </location>
</feature>
<dbReference type="GO" id="GO:0000976">
    <property type="term" value="F:transcription cis-regulatory region binding"/>
    <property type="evidence" value="ECO:0007669"/>
    <property type="project" value="TreeGrafter"/>
</dbReference>
<dbReference type="PANTHER" id="PTHR30055">
    <property type="entry name" value="HTH-TYPE TRANSCRIPTIONAL REGULATOR RUTR"/>
    <property type="match status" value="1"/>
</dbReference>
<evidence type="ECO:0000256" key="5">
    <source>
        <dbReference type="SAM" id="MobiDB-lite"/>
    </source>
</evidence>
<evidence type="ECO:0000313" key="7">
    <source>
        <dbReference type="EMBL" id="PRX99453.1"/>
    </source>
</evidence>
<evidence type="ECO:0000259" key="6">
    <source>
        <dbReference type="PROSITE" id="PS50977"/>
    </source>
</evidence>
<dbReference type="Proteomes" id="UP000237846">
    <property type="component" value="Unassembled WGS sequence"/>
</dbReference>
<dbReference type="Pfam" id="PF00440">
    <property type="entry name" value="TetR_N"/>
    <property type="match status" value="1"/>
</dbReference>
<sequence>MTVPHRPGASGDGAGAGPAAPPAAGPLRRRPTQRRSAARVERMLDACAELLEEVGYEELSTTRIARRADVAIGSVYQFFPDKRAIAQALSLRYLAVFSERISARLAGGGYRDWFDTVDTVIDEYVAMHRGEPGFRELRFGDVVDPRLLDSAAENNTVLAGHLALLLTTHLGAPEGPEVARALSVAVEAADAVLKMAFRRSPEGDPEIIAEAKRLVHGYLAASFRG</sequence>
<feature type="domain" description="HTH tetR-type" evidence="6">
    <location>
        <begin position="37"/>
        <end position="97"/>
    </location>
</feature>
<evidence type="ECO:0000256" key="3">
    <source>
        <dbReference type="ARBA" id="ARBA00023163"/>
    </source>
</evidence>
<dbReference type="PRINTS" id="PR00455">
    <property type="entry name" value="HTHTETR"/>
</dbReference>